<dbReference type="PANTHER" id="PTHR34146:SF3">
    <property type="entry name" value="POLYNUCLEOTIDYL TRANSFERASE, RIBONUCLEASE H-LIKE SUPERFAMILY PROTEIN"/>
    <property type="match status" value="1"/>
</dbReference>
<evidence type="ECO:0000256" key="1">
    <source>
        <dbReference type="SAM" id="MobiDB-lite"/>
    </source>
</evidence>
<dbReference type="AlphaFoldDB" id="A0A0E0BT82"/>
<evidence type="ECO:0000313" key="2">
    <source>
        <dbReference type="EnsemblPlants" id="OGLUM12G15030.1"/>
    </source>
</evidence>
<keyword evidence="3" id="KW-1185">Reference proteome</keyword>
<accession>A0A0E0BT82</accession>
<dbReference type="PANTHER" id="PTHR34146">
    <property type="entry name" value="POLYNUCLEOTIDYL TRANSFERASE, RIBONUCLEASE H-LIKE SUPERFAMILY PROTEIN-RELATED"/>
    <property type="match status" value="1"/>
</dbReference>
<protein>
    <submittedName>
        <fullName evidence="2">Uncharacterized protein</fullName>
    </submittedName>
</protein>
<dbReference type="Gramene" id="OGLUM12G15030.1">
    <property type="protein sequence ID" value="OGLUM12G15030.1"/>
    <property type="gene ID" value="OGLUM12G15030"/>
</dbReference>
<feature type="region of interest" description="Disordered" evidence="1">
    <location>
        <begin position="93"/>
        <end position="112"/>
    </location>
</feature>
<proteinExistence type="predicted"/>
<evidence type="ECO:0000313" key="3">
    <source>
        <dbReference type="Proteomes" id="UP000026961"/>
    </source>
</evidence>
<organism evidence="2">
    <name type="scientific">Oryza glumipatula</name>
    <dbReference type="NCBI Taxonomy" id="40148"/>
    <lineage>
        <taxon>Eukaryota</taxon>
        <taxon>Viridiplantae</taxon>
        <taxon>Streptophyta</taxon>
        <taxon>Embryophyta</taxon>
        <taxon>Tracheophyta</taxon>
        <taxon>Spermatophyta</taxon>
        <taxon>Magnoliopsida</taxon>
        <taxon>Liliopsida</taxon>
        <taxon>Poales</taxon>
        <taxon>Poaceae</taxon>
        <taxon>BOP clade</taxon>
        <taxon>Oryzoideae</taxon>
        <taxon>Oryzeae</taxon>
        <taxon>Oryzinae</taxon>
        <taxon>Oryza</taxon>
    </lineage>
</organism>
<reference evidence="2" key="1">
    <citation type="submission" date="2015-04" db="UniProtKB">
        <authorList>
            <consortium name="EnsemblPlants"/>
        </authorList>
    </citation>
    <scope>IDENTIFICATION</scope>
</reference>
<name>A0A0E0BT82_9ORYZ</name>
<dbReference type="EnsemblPlants" id="OGLUM12G15030.1">
    <property type="protein sequence ID" value="OGLUM12G15030.1"/>
    <property type="gene ID" value="OGLUM12G15030"/>
</dbReference>
<sequence length="147" mass="16171">MLQYMEIKDRNRNLISWPTSHNALLIKASNLMAHSALQAELLALQLAMEVANFLNMAGTVFLADNEVIATTMARRNFDQESGHWSLRPWLTPPGDLARGRDSPPSSTLRPARLLPIAVPPSTVDRHPLHRLAASTLQPTASHAGLHA</sequence>
<dbReference type="HOGENOM" id="CLU_1770943_0_0_1"/>
<reference evidence="2" key="2">
    <citation type="submission" date="2018-05" db="EMBL/GenBank/DDBJ databases">
        <title>OgluRS3 (Oryza glumaepatula Reference Sequence Version 3).</title>
        <authorList>
            <person name="Zhang J."/>
            <person name="Kudrna D."/>
            <person name="Lee S."/>
            <person name="Talag J."/>
            <person name="Welchert J."/>
            <person name="Wing R.A."/>
        </authorList>
    </citation>
    <scope>NUCLEOTIDE SEQUENCE [LARGE SCALE GENOMIC DNA]</scope>
</reference>
<dbReference type="STRING" id="40148.A0A0E0BT82"/>
<dbReference type="Proteomes" id="UP000026961">
    <property type="component" value="Chromosome 12"/>
</dbReference>